<evidence type="ECO:0000313" key="1">
    <source>
        <dbReference type="EMBL" id="KMY32077.1"/>
    </source>
</evidence>
<dbReference type="RefSeq" id="WP_049665107.1">
    <property type="nucleotide sequence ID" value="NZ_LFXJ01000005.1"/>
</dbReference>
<proteinExistence type="predicted"/>
<sequence length="96" mass="10960">MKGNCYSPSTTLEQGELLACPFQNAQKSAKAHIEADAKHKRFSPNKHQCIRVLPFGVIDETLNISVQNQQVDEVNFYHSGKEIARWLIKKSEYNKL</sequence>
<comment type="caution">
    <text evidence="1">The sequence shown here is derived from an EMBL/GenBank/DDBJ whole genome shotgun (WGS) entry which is preliminary data.</text>
</comment>
<reference evidence="2" key="1">
    <citation type="submission" date="2015-07" db="EMBL/GenBank/DDBJ databases">
        <authorList>
            <consortium name="Consortium for Microbial Forensics and Genomics (microFORGE)"/>
            <person name="Knight B.M."/>
            <person name="Roberts D.P."/>
            <person name="Lin D."/>
            <person name="Hari K."/>
            <person name="Fletcher J."/>
            <person name="Melcher U."/>
            <person name="Blagden T."/>
            <person name="Winegar R.A."/>
        </authorList>
    </citation>
    <scope>NUCLEOTIDE SEQUENCE [LARGE SCALE GENOMIC DNA]</scope>
    <source>
        <strain evidence="2">DSM 23493</strain>
    </source>
</reference>
<dbReference type="AlphaFoldDB" id="A0A0K9FCY2"/>
<gene>
    <name evidence="1" type="ORF">ACZ11_07915</name>
</gene>
<evidence type="ECO:0000313" key="2">
    <source>
        <dbReference type="Proteomes" id="UP000037326"/>
    </source>
</evidence>
<dbReference type="EMBL" id="LFXJ01000005">
    <property type="protein sequence ID" value="KMY32077.1"/>
    <property type="molecule type" value="Genomic_DNA"/>
</dbReference>
<protein>
    <submittedName>
        <fullName evidence="1">Uncharacterized protein</fullName>
    </submittedName>
</protein>
<dbReference type="OrthoDB" id="2735919at2"/>
<organism evidence="1 2">
    <name type="scientific">Lysinibacillus xylanilyticus</name>
    <dbReference type="NCBI Taxonomy" id="582475"/>
    <lineage>
        <taxon>Bacteria</taxon>
        <taxon>Bacillati</taxon>
        <taxon>Bacillota</taxon>
        <taxon>Bacilli</taxon>
        <taxon>Bacillales</taxon>
        <taxon>Bacillaceae</taxon>
        <taxon>Lysinibacillus</taxon>
    </lineage>
</organism>
<dbReference type="GeneID" id="96598189"/>
<accession>A0A0K9FCY2</accession>
<dbReference type="Proteomes" id="UP000037326">
    <property type="component" value="Unassembled WGS sequence"/>
</dbReference>
<dbReference type="PATRIC" id="fig|582475.4.peg.1106"/>
<name>A0A0K9FCY2_9BACI</name>